<accession>A0ABR2HSJ3</accession>
<feature type="repeat" description="ANK" evidence="1">
    <location>
        <begin position="250"/>
        <end position="279"/>
    </location>
</feature>
<dbReference type="SUPFAM" id="SSF48403">
    <property type="entry name" value="Ankyrin repeat"/>
    <property type="match status" value="1"/>
</dbReference>
<evidence type="ECO:0000256" key="1">
    <source>
        <dbReference type="PROSITE-ProRule" id="PRU00023"/>
    </source>
</evidence>
<dbReference type="PROSITE" id="PS50297">
    <property type="entry name" value="ANK_REP_REGION"/>
    <property type="match status" value="1"/>
</dbReference>
<organism evidence="2 3">
    <name type="scientific">Apiospora arundinis</name>
    <dbReference type="NCBI Taxonomy" id="335852"/>
    <lineage>
        <taxon>Eukaryota</taxon>
        <taxon>Fungi</taxon>
        <taxon>Dikarya</taxon>
        <taxon>Ascomycota</taxon>
        <taxon>Pezizomycotina</taxon>
        <taxon>Sordariomycetes</taxon>
        <taxon>Xylariomycetidae</taxon>
        <taxon>Amphisphaeriales</taxon>
        <taxon>Apiosporaceae</taxon>
        <taxon>Apiospora</taxon>
    </lineage>
</organism>
<gene>
    <name evidence="2" type="ORF">PGQ11_014542</name>
</gene>
<keyword evidence="1" id="KW-0040">ANK repeat</keyword>
<dbReference type="Pfam" id="PF12796">
    <property type="entry name" value="Ank_2"/>
    <property type="match status" value="1"/>
</dbReference>
<dbReference type="SMART" id="SM00248">
    <property type="entry name" value="ANK"/>
    <property type="match status" value="3"/>
</dbReference>
<evidence type="ECO:0000313" key="2">
    <source>
        <dbReference type="EMBL" id="KAK8852063.1"/>
    </source>
</evidence>
<dbReference type="InterPro" id="IPR051616">
    <property type="entry name" value="Cul2-RING_E3_ligase_SR"/>
</dbReference>
<sequence length="303" mass="33925">MHFKMFDRFRAPNGARVLEQLKSLAVAGDLEQFGSAMREWDAVKPNKMDWAKSDDMVEFALECRDDVPDFKAVVLHRAFSAAAGAGQVEIAKFLIEQRGCVVYPTAIRDAFEHKRWAVLELFLEKGWDINSPVEDNNTFPILKEVLDSEEKVIWCLEHGADPIGRTTANNISVADVAAQWASLPVVKLLQKYGADYTKTDALHNAALGNESNRLEVMKYLIHDVGLPIDQLELEYLPRVYDSYAPNGLGTALHSAVKGECEDTLKYLLENGADQNKADTKGRKPIDLAREYHFEAGISILNKT</sequence>
<dbReference type="Proteomes" id="UP001390339">
    <property type="component" value="Unassembled WGS sequence"/>
</dbReference>
<dbReference type="InterPro" id="IPR002110">
    <property type="entry name" value="Ankyrin_rpt"/>
</dbReference>
<reference evidence="2 3" key="1">
    <citation type="journal article" date="2024" name="IMA Fungus">
        <title>Apiospora arundinis, a panoply of carbohydrate-active enzymes and secondary metabolites.</title>
        <authorList>
            <person name="Sorensen T."/>
            <person name="Petersen C."/>
            <person name="Muurmann A.T."/>
            <person name="Christiansen J.V."/>
            <person name="Brundto M.L."/>
            <person name="Overgaard C.K."/>
            <person name="Boysen A.T."/>
            <person name="Wollenberg R.D."/>
            <person name="Larsen T.O."/>
            <person name="Sorensen J.L."/>
            <person name="Nielsen K.L."/>
            <person name="Sondergaard T.E."/>
        </authorList>
    </citation>
    <scope>NUCLEOTIDE SEQUENCE [LARGE SCALE GENOMIC DNA]</scope>
    <source>
        <strain evidence="2 3">AAU 773</strain>
    </source>
</reference>
<dbReference type="PROSITE" id="PS50088">
    <property type="entry name" value="ANK_REPEAT"/>
    <property type="match status" value="1"/>
</dbReference>
<dbReference type="InterPro" id="IPR036770">
    <property type="entry name" value="Ankyrin_rpt-contain_sf"/>
</dbReference>
<dbReference type="EMBL" id="JAPCWZ010000009">
    <property type="protein sequence ID" value="KAK8852063.1"/>
    <property type="molecule type" value="Genomic_DNA"/>
</dbReference>
<protein>
    <submittedName>
        <fullName evidence="2">Ankyrin repeat-containing domain protein</fullName>
    </submittedName>
</protein>
<proteinExistence type="predicted"/>
<keyword evidence="3" id="KW-1185">Reference proteome</keyword>
<dbReference type="Gene3D" id="1.25.40.20">
    <property type="entry name" value="Ankyrin repeat-containing domain"/>
    <property type="match status" value="1"/>
</dbReference>
<comment type="caution">
    <text evidence="2">The sequence shown here is derived from an EMBL/GenBank/DDBJ whole genome shotgun (WGS) entry which is preliminary data.</text>
</comment>
<dbReference type="PANTHER" id="PTHR46224">
    <property type="entry name" value="ANKYRIN REPEAT FAMILY PROTEIN"/>
    <property type="match status" value="1"/>
</dbReference>
<dbReference type="PANTHER" id="PTHR46224:SF6">
    <property type="entry name" value="ANKYRIN REPEAT FAMILY PROTEIN"/>
    <property type="match status" value="1"/>
</dbReference>
<evidence type="ECO:0000313" key="3">
    <source>
        <dbReference type="Proteomes" id="UP001390339"/>
    </source>
</evidence>
<name>A0ABR2HSJ3_9PEZI</name>